<feature type="transmembrane region" description="Helical" evidence="8">
    <location>
        <begin position="158"/>
        <end position="174"/>
    </location>
</feature>
<proteinExistence type="predicted"/>
<protein>
    <submittedName>
        <fullName evidence="10">Glycosyl transferase family 39</fullName>
    </submittedName>
</protein>
<dbReference type="InterPro" id="IPR050297">
    <property type="entry name" value="LipidA_mod_glycosyltrf_83"/>
</dbReference>
<feature type="transmembrane region" description="Helical" evidence="8">
    <location>
        <begin position="194"/>
        <end position="213"/>
    </location>
</feature>
<name>H0E7K7_9ACTN</name>
<feature type="transmembrane region" description="Helical" evidence="8">
    <location>
        <begin position="330"/>
        <end position="350"/>
    </location>
</feature>
<feature type="transmembrane region" description="Helical" evidence="8">
    <location>
        <begin position="308"/>
        <end position="324"/>
    </location>
</feature>
<comment type="caution">
    <text evidence="10">The sequence shown here is derived from an EMBL/GenBank/DDBJ whole genome shotgun (WGS) entry which is preliminary data.</text>
</comment>
<gene>
    <name evidence="10" type="ORF">PAI11_28090</name>
</gene>
<dbReference type="GO" id="GO:0009103">
    <property type="term" value="P:lipopolysaccharide biosynthetic process"/>
    <property type="evidence" value="ECO:0007669"/>
    <property type="project" value="UniProtKB-ARBA"/>
</dbReference>
<dbReference type="InterPro" id="IPR003342">
    <property type="entry name" value="ArnT-like_N"/>
</dbReference>
<feature type="transmembrane region" description="Helical" evidence="8">
    <location>
        <begin position="7"/>
        <end position="29"/>
    </location>
</feature>
<feature type="domain" description="ArnT-like N-terminal" evidence="9">
    <location>
        <begin position="21"/>
        <end position="209"/>
    </location>
</feature>
<sequence>MRPPREAVVRWEVALLAGVVLLGLLLRIWNVDQNLPLVYNIDESARFVPDAASYFDTRLGFRELVNPPGMMGLLALVDQVWFRPQGLSPSEGLAQHPTQAYLLGRLVVVALSTAAIPVLYLAGRQLLGRIAAMVAAGLLAVAFLPVAYSRLALSDGPTVLFLALGILGAAWILRDGGRRGFVTVGLAVGLAAGFKYNAGIVLLVGLAAAALRIPSDGRGPVLRASLLMGAVALVSFLIADPYVLIDPHEMWRAIEYQQRWASGGRYVGEPMTNGFAFYAWAASWGIGWLPLLAAVAGAALLIRRRWQVAVLLLPMVALYLLVMGGQDRFFARWLLPIVPVMCLTAGFAVQEAVGLLRGRATDGPRAGWRRPAALAAAAALALALAGQSLVHSAHSVAIAGRADTRTVLREWMLDHVPARDGVVLESMSPLRWMPTFDGRHEWWSLTRWSIYHSIPAVQRRDRKRYPRQTRTKAGFSSWVQILYPKLIDEFERYGYCWVVTSSYQAGRAARTPGLVPQAVRYYRELARRGTLVWQVNPFSTDNPSGRPYGPLSAPVRYQIDRQATSYELDYERSGPMVSVYRLRGGRCADPGPVVPDAPVD</sequence>
<dbReference type="PANTHER" id="PTHR33908:SF11">
    <property type="entry name" value="MEMBRANE PROTEIN"/>
    <property type="match status" value="1"/>
</dbReference>
<evidence type="ECO:0000256" key="7">
    <source>
        <dbReference type="ARBA" id="ARBA00023136"/>
    </source>
</evidence>
<keyword evidence="4 10" id="KW-0808">Transferase</keyword>
<evidence type="ECO:0000259" key="9">
    <source>
        <dbReference type="Pfam" id="PF02366"/>
    </source>
</evidence>
<dbReference type="GO" id="GO:0005886">
    <property type="term" value="C:plasma membrane"/>
    <property type="evidence" value="ECO:0007669"/>
    <property type="project" value="UniProtKB-SubCell"/>
</dbReference>
<feature type="transmembrane region" description="Helical" evidence="8">
    <location>
        <begin position="277"/>
        <end position="301"/>
    </location>
</feature>
<evidence type="ECO:0000256" key="8">
    <source>
        <dbReference type="SAM" id="Phobius"/>
    </source>
</evidence>
<comment type="subcellular location">
    <subcellularLocation>
        <location evidence="1">Cell membrane</location>
        <topology evidence="1">Multi-pass membrane protein</topology>
    </subcellularLocation>
</comment>
<dbReference type="Pfam" id="PF02366">
    <property type="entry name" value="PMT"/>
    <property type="match status" value="1"/>
</dbReference>
<evidence type="ECO:0000256" key="5">
    <source>
        <dbReference type="ARBA" id="ARBA00022692"/>
    </source>
</evidence>
<dbReference type="GO" id="GO:0006493">
    <property type="term" value="P:protein O-linked glycosylation"/>
    <property type="evidence" value="ECO:0007669"/>
    <property type="project" value="InterPro"/>
</dbReference>
<dbReference type="AlphaFoldDB" id="H0E7K7"/>
<evidence type="ECO:0000313" key="11">
    <source>
        <dbReference type="Proteomes" id="UP000005143"/>
    </source>
</evidence>
<feature type="transmembrane region" description="Helical" evidence="8">
    <location>
        <begin position="225"/>
        <end position="245"/>
    </location>
</feature>
<dbReference type="RefSeq" id="WP_007576313.1">
    <property type="nucleotide sequence ID" value="NZ_AGUD01000226.1"/>
</dbReference>
<dbReference type="Proteomes" id="UP000005143">
    <property type="component" value="Unassembled WGS sequence"/>
</dbReference>
<reference evidence="10 11" key="1">
    <citation type="journal article" date="2013" name="Biodegradation">
        <title>Quantitative proteomic analysis of ibuprofen-degrading Patulibacter sp. strain I11.</title>
        <authorList>
            <person name="Almeida B."/>
            <person name="Kjeldal H."/>
            <person name="Lolas I."/>
            <person name="Knudsen A.D."/>
            <person name="Carvalho G."/>
            <person name="Nielsen K.L."/>
            <person name="Barreto Crespo M.T."/>
            <person name="Stensballe A."/>
            <person name="Nielsen J.L."/>
        </authorList>
    </citation>
    <scope>NUCLEOTIDE SEQUENCE [LARGE SCALE GENOMIC DNA]</scope>
    <source>
        <strain evidence="10 11">I11</strain>
    </source>
</reference>
<evidence type="ECO:0000256" key="3">
    <source>
        <dbReference type="ARBA" id="ARBA00022676"/>
    </source>
</evidence>
<dbReference type="OrthoDB" id="5240656at2"/>
<feature type="transmembrane region" description="Helical" evidence="8">
    <location>
        <begin position="126"/>
        <end position="146"/>
    </location>
</feature>
<accession>H0E7K7</accession>
<evidence type="ECO:0000256" key="1">
    <source>
        <dbReference type="ARBA" id="ARBA00004651"/>
    </source>
</evidence>
<keyword evidence="5 8" id="KW-0812">Transmembrane</keyword>
<evidence type="ECO:0000256" key="6">
    <source>
        <dbReference type="ARBA" id="ARBA00022989"/>
    </source>
</evidence>
<keyword evidence="2" id="KW-1003">Cell membrane</keyword>
<organism evidence="10 11">
    <name type="scientific">Patulibacter medicamentivorans</name>
    <dbReference type="NCBI Taxonomy" id="1097667"/>
    <lineage>
        <taxon>Bacteria</taxon>
        <taxon>Bacillati</taxon>
        <taxon>Actinomycetota</taxon>
        <taxon>Thermoleophilia</taxon>
        <taxon>Solirubrobacterales</taxon>
        <taxon>Patulibacteraceae</taxon>
        <taxon>Patulibacter</taxon>
    </lineage>
</organism>
<evidence type="ECO:0000313" key="10">
    <source>
        <dbReference type="EMBL" id="EHN10342.1"/>
    </source>
</evidence>
<evidence type="ECO:0000256" key="2">
    <source>
        <dbReference type="ARBA" id="ARBA00022475"/>
    </source>
</evidence>
<keyword evidence="3" id="KW-0328">Glycosyltransferase</keyword>
<keyword evidence="7 8" id="KW-0472">Membrane</keyword>
<evidence type="ECO:0000256" key="4">
    <source>
        <dbReference type="ARBA" id="ARBA00022679"/>
    </source>
</evidence>
<keyword evidence="11" id="KW-1185">Reference proteome</keyword>
<dbReference type="GO" id="GO:0016763">
    <property type="term" value="F:pentosyltransferase activity"/>
    <property type="evidence" value="ECO:0007669"/>
    <property type="project" value="TreeGrafter"/>
</dbReference>
<dbReference type="GO" id="GO:0000030">
    <property type="term" value="F:mannosyltransferase activity"/>
    <property type="evidence" value="ECO:0007669"/>
    <property type="project" value="InterPro"/>
</dbReference>
<keyword evidence="6 8" id="KW-1133">Transmembrane helix</keyword>
<dbReference type="EMBL" id="AGUD01000226">
    <property type="protein sequence ID" value="EHN10342.1"/>
    <property type="molecule type" value="Genomic_DNA"/>
</dbReference>
<feature type="transmembrane region" description="Helical" evidence="8">
    <location>
        <begin position="102"/>
        <end position="120"/>
    </location>
</feature>
<dbReference type="PANTHER" id="PTHR33908">
    <property type="entry name" value="MANNOSYLTRANSFERASE YKCB-RELATED"/>
    <property type="match status" value="1"/>
</dbReference>